<evidence type="ECO:0000256" key="9">
    <source>
        <dbReference type="SAM" id="MobiDB-lite"/>
    </source>
</evidence>
<proteinExistence type="inferred from homology"/>
<evidence type="ECO:0000313" key="11">
    <source>
        <dbReference type="EMBL" id="AEE16853.1"/>
    </source>
</evidence>
<dbReference type="NCBIfam" id="TIGR00158">
    <property type="entry name" value="L9"/>
    <property type="match status" value="1"/>
</dbReference>
<evidence type="ECO:0000256" key="4">
    <source>
        <dbReference type="ARBA" id="ARBA00022980"/>
    </source>
</evidence>
<dbReference type="AlphaFoldDB" id="F4LN88"/>
<protein>
    <recommendedName>
        <fullName evidence="6 7">Large ribosomal subunit protein bL9</fullName>
    </recommendedName>
</protein>
<feature type="coiled-coil region" evidence="8">
    <location>
        <begin position="44"/>
        <end position="71"/>
    </location>
</feature>
<dbReference type="OrthoDB" id="9788336at2"/>
<dbReference type="GO" id="GO:0006412">
    <property type="term" value="P:translation"/>
    <property type="evidence" value="ECO:0007669"/>
    <property type="project" value="UniProtKB-UniRule"/>
</dbReference>
<dbReference type="GO" id="GO:1990904">
    <property type="term" value="C:ribonucleoprotein complex"/>
    <property type="evidence" value="ECO:0007669"/>
    <property type="project" value="UniProtKB-KW"/>
</dbReference>
<dbReference type="GO" id="GO:0003735">
    <property type="term" value="F:structural constituent of ribosome"/>
    <property type="evidence" value="ECO:0007669"/>
    <property type="project" value="InterPro"/>
</dbReference>
<keyword evidence="8" id="KW-0175">Coiled coil</keyword>
<keyword evidence="5 7" id="KW-0687">Ribonucleoprotein</keyword>
<dbReference type="eggNOG" id="COG0359">
    <property type="taxonomic scope" value="Bacteria"/>
</dbReference>
<evidence type="ECO:0000259" key="10">
    <source>
        <dbReference type="PROSITE" id="PS00651"/>
    </source>
</evidence>
<dbReference type="InterPro" id="IPR020070">
    <property type="entry name" value="Ribosomal_bL9_N"/>
</dbReference>
<gene>
    <name evidence="7" type="primary">rplI</name>
    <name evidence="11" type="ordered locus">Trebr_1429</name>
</gene>
<keyword evidence="12" id="KW-1185">Reference proteome</keyword>
<dbReference type="InterPro" id="IPR020594">
    <property type="entry name" value="Ribosomal_bL9_bac/chp"/>
</dbReference>
<dbReference type="PROSITE" id="PS00651">
    <property type="entry name" value="RIBOSOMAL_L9"/>
    <property type="match status" value="1"/>
</dbReference>
<feature type="domain" description="Ribosomal protein L9" evidence="10">
    <location>
        <begin position="13"/>
        <end position="40"/>
    </location>
</feature>
<dbReference type="STRING" id="906968.Trebr_1429"/>
<dbReference type="InterPro" id="IPR000244">
    <property type="entry name" value="Ribosomal_bL9"/>
</dbReference>
<dbReference type="Gene3D" id="3.40.5.10">
    <property type="entry name" value="Ribosomal protein L9, N-terminal domain"/>
    <property type="match status" value="1"/>
</dbReference>
<sequence length="181" mass="19956">MKVILNQDVKHLGEEGDVKVVANGYARNYLFPRNLALPFNDVTVAYFENRKEEIENRKAAKRRDAAGIKEKLEAFTIELAMPAGSNGKLYGAVTNQTVADELQKNGFEIERKRIEIPGVTIKSVGKYHAVIRLYETASAEMVILVRSQEEAAKAAESAAKEETAAKEEAAPAETSENTQAE</sequence>
<dbReference type="Proteomes" id="UP000006546">
    <property type="component" value="Chromosome"/>
</dbReference>
<dbReference type="InterPro" id="IPR036791">
    <property type="entry name" value="Ribosomal_bL9_C_sf"/>
</dbReference>
<dbReference type="InterPro" id="IPR009027">
    <property type="entry name" value="Ribosomal_bL9/RNase_H1_N"/>
</dbReference>
<evidence type="ECO:0000313" key="12">
    <source>
        <dbReference type="Proteomes" id="UP000006546"/>
    </source>
</evidence>
<evidence type="ECO:0000256" key="7">
    <source>
        <dbReference type="HAMAP-Rule" id="MF_00503"/>
    </source>
</evidence>
<dbReference type="Pfam" id="PF03948">
    <property type="entry name" value="Ribosomal_L9_C"/>
    <property type="match status" value="1"/>
</dbReference>
<dbReference type="Pfam" id="PF01281">
    <property type="entry name" value="Ribosomal_L9_N"/>
    <property type="match status" value="1"/>
</dbReference>
<dbReference type="HOGENOM" id="CLU_078938_1_2_12"/>
<dbReference type="SUPFAM" id="SSF55653">
    <property type="entry name" value="Ribosomal protein L9 C-domain"/>
    <property type="match status" value="1"/>
</dbReference>
<accession>F4LN88</accession>
<evidence type="ECO:0000256" key="5">
    <source>
        <dbReference type="ARBA" id="ARBA00023274"/>
    </source>
</evidence>
<feature type="compositionally biased region" description="Low complexity" evidence="9">
    <location>
        <begin position="171"/>
        <end position="181"/>
    </location>
</feature>
<dbReference type="EMBL" id="CP002696">
    <property type="protein sequence ID" value="AEE16853.1"/>
    <property type="molecule type" value="Genomic_DNA"/>
</dbReference>
<dbReference type="SUPFAM" id="SSF55658">
    <property type="entry name" value="L9 N-domain-like"/>
    <property type="match status" value="1"/>
</dbReference>
<evidence type="ECO:0000256" key="3">
    <source>
        <dbReference type="ARBA" id="ARBA00022884"/>
    </source>
</evidence>
<dbReference type="PANTHER" id="PTHR21368">
    <property type="entry name" value="50S RIBOSOMAL PROTEIN L9"/>
    <property type="match status" value="1"/>
</dbReference>
<dbReference type="GO" id="GO:0019843">
    <property type="term" value="F:rRNA binding"/>
    <property type="evidence" value="ECO:0007669"/>
    <property type="project" value="UniProtKB-UniRule"/>
</dbReference>
<evidence type="ECO:0000256" key="6">
    <source>
        <dbReference type="ARBA" id="ARBA00035292"/>
    </source>
</evidence>
<evidence type="ECO:0000256" key="8">
    <source>
        <dbReference type="SAM" id="Coils"/>
    </source>
</evidence>
<dbReference type="InterPro" id="IPR020069">
    <property type="entry name" value="Ribosomal_bL9_C"/>
</dbReference>
<comment type="function">
    <text evidence="7">Binds to the 23S rRNA.</text>
</comment>
<keyword evidence="4 7" id="KW-0689">Ribosomal protein</keyword>
<dbReference type="GO" id="GO:0005840">
    <property type="term" value="C:ribosome"/>
    <property type="evidence" value="ECO:0007669"/>
    <property type="project" value="UniProtKB-KW"/>
</dbReference>
<feature type="compositionally biased region" description="Basic and acidic residues" evidence="9">
    <location>
        <begin position="153"/>
        <end position="169"/>
    </location>
</feature>
<name>F4LN88_TREBD</name>
<dbReference type="InterPro" id="IPR036935">
    <property type="entry name" value="Ribosomal_bL9_N_sf"/>
</dbReference>
<comment type="similarity">
    <text evidence="1 7">Belongs to the bacterial ribosomal protein bL9 family.</text>
</comment>
<keyword evidence="2 7" id="KW-0699">rRNA-binding</keyword>
<dbReference type="HAMAP" id="MF_00503">
    <property type="entry name" value="Ribosomal_bL9"/>
    <property type="match status" value="1"/>
</dbReference>
<reference evidence="12" key="1">
    <citation type="submission" date="2011-04" db="EMBL/GenBank/DDBJ databases">
        <title>The complete genome of Treponema brennaborense DSM 12168.</title>
        <authorList>
            <person name="Lucas S."/>
            <person name="Han J."/>
            <person name="Lapidus A."/>
            <person name="Bruce D."/>
            <person name="Goodwin L."/>
            <person name="Pitluck S."/>
            <person name="Peters L."/>
            <person name="Kyrpides N."/>
            <person name="Mavromatis K."/>
            <person name="Ivanova N."/>
            <person name="Mikhailova N."/>
            <person name="Pagani I."/>
            <person name="Teshima H."/>
            <person name="Detter J.C."/>
            <person name="Tapia R."/>
            <person name="Han C."/>
            <person name="Land M."/>
            <person name="Hauser L."/>
            <person name="Markowitz V."/>
            <person name="Cheng J.-F."/>
            <person name="Hugenholtz P."/>
            <person name="Woyke T."/>
            <person name="Wu D."/>
            <person name="Gronow S."/>
            <person name="Wellnitz S."/>
            <person name="Brambilla E."/>
            <person name="Klenk H.-P."/>
            <person name="Eisen J.A."/>
        </authorList>
    </citation>
    <scope>NUCLEOTIDE SEQUENCE [LARGE SCALE GENOMIC DNA]</scope>
    <source>
        <strain evidence="12">DSM 12168 / CIP 105900 / DD5/3</strain>
    </source>
</reference>
<keyword evidence="3 7" id="KW-0694">RNA-binding</keyword>
<dbReference type="Gene3D" id="3.10.430.100">
    <property type="entry name" value="Ribosomal protein L9, C-terminal domain"/>
    <property type="match status" value="1"/>
</dbReference>
<evidence type="ECO:0000256" key="1">
    <source>
        <dbReference type="ARBA" id="ARBA00010605"/>
    </source>
</evidence>
<evidence type="ECO:0000256" key="2">
    <source>
        <dbReference type="ARBA" id="ARBA00022730"/>
    </source>
</evidence>
<feature type="region of interest" description="Disordered" evidence="9">
    <location>
        <begin position="153"/>
        <end position="181"/>
    </location>
</feature>
<dbReference type="KEGG" id="tbe:Trebr_1429"/>
<dbReference type="RefSeq" id="WP_013758558.1">
    <property type="nucleotide sequence ID" value="NC_015500.1"/>
</dbReference>
<organism evidence="11 12">
    <name type="scientific">Treponema brennaborense (strain DSM 12168 / CIP 105900 / DD5/3)</name>
    <dbReference type="NCBI Taxonomy" id="906968"/>
    <lineage>
        <taxon>Bacteria</taxon>
        <taxon>Pseudomonadati</taxon>
        <taxon>Spirochaetota</taxon>
        <taxon>Spirochaetia</taxon>
        <taxon>Spirochaetales</taxon>
        <taxon>Treponemataceae</taxon>
        <taxon>Treponema</taxon>
    </lineage>
</organism>